<dbReference type="Proteomes" id="UP001595979">
    <property type="component" value="Unassembled WGS sequence"/>
</dbReference>
<dbReference type="PANTHER" id="PTHR30561">
    <property type="entry name" value="SMR FAMILY PROTON-DEPENDENT DRUG EFFLUX TRANSPORTER SUGE"/>
    <property type="match status" value="1"/>
</dbReference>
<evidence type="ECO:0000256" key="1">
    <source>
        <dbReference type="ARBA" id="ARBA00004429"/>
    </source>
</evidence>
<feature type="transmembrane region" description="Helical" evidence="10">
    <location>
        <begin position="30"/>
        <end position="50"/>
    </location>
</feature>
<evidence type="ECO:0000256" key="7">
    <source>
        <dbReference type="ARBA" id="ARBA00022989"/>
    </source>
</evidence>
<evidence type="ECO:0000256" key="3">
    <source>
        <dbReference type="ARBA" id="ARBA00021114"/>
    </source>
</evidence>
<evidence type="ECO:0000256" key="8">
    <source>
        <dbReference type="ARBA" id="ARBA00023136"/>
    </source>
</evidence>
<evidence type="ECO:0000313" key="11">
    <source>
        <dbReference type="EMBL" id="MFC5848741.1"/>
    </source>
</evidence>
<dbReference type="InterPro" id="IPR045324">
    <property type="entry name" value="Small_multidrug_res"/>
</dbReference>
<dbReference type="SUPFAM" id="SSF103481">
    <property type="entry name" value="Multidrug resistance efflux transporter EmrE"/>
    <property type="match status" value="1"/>
</dbReference>
<keyword evidence="5" id="KW-0997">Cell inner membrane</keyword>
<evidence type="ECO:0000256" key="2">
    <source>
        <dbReference type="ARBA" id="ARBA00011359"/>
    </source>
</evidence>
<comment type="subcellular location">
    <subcellularLocation>
        <location evidence="1">Cell inner membrane</location>
        <topology evidence="1">Multi-pass membrane protein</topology>
    </subcellularLocation>
    <subcellularLocation>
        <location evidence="9">Cell membrane</location>
        <topology evidence="9">Multi-pass membrane protein</topology>
    </subcellularLocation>
</comment>
<dbReference type="InterPro" id="IPR037185">
    <property type="entry name" value="EmrE-like"/>
</dbReference>
<evidence type="ECO:0000256" key="4">
    <source>
        <dbReference type="ARBA" id="ARBA00022475"/>
    </source>
</evidence>
<protein>
    <recommendedName>
        <fullName evidence="3">Spermidine export protein MdtI</fullName>
    </recommendedName>
</protein>
<evidence type="ECO:0000256" key="5">
    <source>
        <dbReference type="ARBA" id="ARBA00022519"/>
    </source>
</evidence>
<sequence length="107" mass="10938">MNPAPLLLALAALLDVGANALLKKSDGFRRLGPGLLALALVLLAFGLLGISLRTVPLATAYATWGGLGLALSALLSRRLDGTRLTPTAWAGLLLIGASVTALHHLHG</sequence>
<proteinExistence type="inferred from homology"/>
<reference evidence="12" key="1">
    <citation type="journal article" date="2019" name="Int. J. Syst. Evol. Microbiol.">
        <title>The Global Catalogue of Microorganisms (GCM) 10K type strain sequencing project: providing services to taxonomists for standard genome sequencing and annotation.</title>
        <authorList>
            <consortium name="The Broad Institute Genomics Platform"/>
            <consortium name="The Broad Institute Genome Sequencing Center for Infectious Disease"/>
            <person name="Wu L."/>
            <person name="Ma J."/>
        </authorList>
    </citation>
    <scope>NUCLEOTIDE SEQUENCE [LARGE SCALE GENOMIC DNA]</scope>
    <source>
        <strain evidence="12">CGMCC 1.15053</strain>
    </source>
</reference>
<keyword evidence="7 10" id="KW-1133">Transmembrane helix</keyword>
<dbReference type="RefSeq" id="WP_380049066.1">
    <property type="nucleotide sequence ID" value="NZ_JBHSOH010000010.1"/>
</dbReference>
<feature type="transmembrane region" description="Helical" evidence="10">
    <location>
        <begin position="57"/>
        <end position="75"/>
    </location>
</feature>
<feature type="transmembrane region" description="Helical" evidence="10">
    <location>
        <begin position="87"/>
        <end position="105"/>
    </location>
</feature>
<dbReference type="EMBL" id="JBHSOH010000010">
    <property type="protein sequence ID" value="MFC5848741.1"/>
    <property type="molecule type" value="Genomic_DNA"/>
</dbReference>
<keyword evidence="12" id="KW-1185">Reference proteome</keyword>
<evidence type="ECO:0000256" key="10">
    <source>
        <dbReference type="SAM" id="Phobius"/>
    </source>
</evidence>
<name>A0ABW1DLZ8_9DEIO</name>
<comment type="subunit">
    <text evidence="2">Forms a complex with MdtJ.</text>
</comment>
<gene>
    <name evidence="11" type="ORF">ACFPQ6_10505</name>
</gene>
<accession>A0ABW1DLZ8</accession>
<keyword evidence="4" id="KW-1003">Cell membrane</keyword>
<comment type="similarity">
    <text evidence="9">Belongs to the drug/metabolite transporter (DMT) superfamily. Small multidrug resistance (SMR) (TC 2.A.7.1) family.</text>
</comment>
<keyword evidence="8 10" id="KW-0472">Membrane</keyword>
<dbReference type="Gene3D" id="1.10.3730.20">
    <property type="match status" value="1"/>
</dbReference>
<keyword evidence="6 9" id="KW-0812">Transmembrane</keyword>
<evidence type="ECO:0000313" key="12">
    <source>
        <dbReference type="Proteomes" id="UP001595979"/>
    </source>
</evidence>
<dbReference type="InterPro" id="IPR000390">
    <property type="entry name" value="Small_drug/metabolite_transptr"/>
</dbReference>
<dbReference type="Pfam" id="PF00893">
    <property type="entry name" value="Multi_Drug_Res"/>
    <property type="match status" value="1"/>
</dbReference>
<evidence type="ECO:0000256" key="9">
    <source>
        <dbReference type="RuleBase" id="RU003942"/>
    </source>
</evidence>
<dbReference type="PANTHER" id="PTHR30561:SF6">
    <property type="entry name" value="SPERMIDINE EXPORT PROTEIN MDTI"/>
    <property type="match status" value="1"/>
</dbReference>
<evidence type="ECO:0000256" key="6">
    <source>
        <dbReference type="ARBA" id="ARBA00022692"/>
    </source>
</evidence>
<organism evidence="11 12">
    <name type="scientific">Deinococcus petrolearius</name>
    <dbReference type="NCBI Taxonomy" id="1751295"/>
    <lineage>
        <taxon>Bacteria</taxon>
        <taxon>Thermotogati</taxon>
        <taxon>Deinococcota</taxon>
        <taxon>Deinococci</taxon>
        <taxon>Deinococcales</taxon>
        <taxon>Deinococcaceae</taxon>
        <taxon>Deinococcus</taxon>
    </lineage>
</organism>
<comment type="caution">
    <text evidence="11">The sequence shown here is derived from an EMBL/GenBank/DDBJ whole genome shotgun (WGS) entry which is preliminary data.</text>
</comment>